<dbReference type="PANTHER" id="PTHR15503">
    <property type="entry name" value="LDOC1 RELATED"/>
    <property type="match status" value="1"/>
</dbReference>
<dbReference type="CDD" id="cd00303">
    <property type="entry name" value="retropepsin_like"/>
    <property type="match status" value="1"/>
</dbReference>
<dbReference type="EMBL" id="BQNB010013511">
    <property type="protein sequence ID" value="GJT16881.1"/>
    <property type="molecule type" value="Genomic_DNA"/>
</dbReference>
<comment type="caution">
    <text evidence="1">The sequence shown here is derived from an EMBL/GenBank/DDBJ whole genome shotgun (WGS) entry which is preliminary data.</text>
</comment>
<reference evidence="1" key="2">
    <citation type="submission" date="2022-01" db="EMBL/GenBank/DDBJ databases">
        <authorList>
            <person name="Yamashiro T."/>
            <person name="Shiraishi A."/>
            <person name="Satake H."/>
            <person name="Nakayama K."/>
        </authorList>
    </citation>
    <scope>NUCLEOTIDE SEQUENCE</scope>
</reference>
<keyword evidence="2" id="KW-1185">Reference proteome</keyword>
<dbReference type="PANTHER" id="PTHR15503:SF45">
    <property type="entry name" value="RNA-DIRECTED DNA POLYMERASE HOMOLOG"/>
    <property type="match status" value="1"/>
</dbReference>
<sequence length="370" mass="41019">MSPRRMRQNTVERLVVDCVAAAIAEYELNRANAGGNARGNAGGNARGDARGNAGGNTGGNVAPEVCGCTYKTFLGCNPLTFNGTEGAVGISDDIDGYTNRFHELAALCPSMVTPEFKKIERYVWGLLEKIQGNVTSSKATTAHEAIRMAYCLMDQVGADKSFMSTTFTTLIDISPSVLDTSYEVELANGKVVSTNTVLCCCTLNLLNHLFIIDLLPTELGSFDVIIGMDWLSNHRVEIICYEKIIHIPLPNGETLKVHAKRPEKDQKHLLCMKADEKKLEDIPIVRNFSEVFPDDLSGLPPAREVEFRIELIPRAMPVARSPYRWHLLKCKNWLISSKNSKTRVLFDLVIPHGEHLCYSSRRRMVLSECA</sequence>
<proteinExistence type="predicted"/>
<dbReference type="SUPFAM" id="SSF50630">
    <property type="entry name" value="Acid proteases"/>
    <property type="match status" value="1"/>
</dbReference>
<name>A0ABQ5BPT6_9ASTR</name>
<reference evidence="1" key="1">
    <citation type="journal article" date="2022" name="Int. J. Mol. Sci.">
        <title>Draft Genome of Tanacetum Coccineum: Genomic Comparison of Closely Related Tanacetum-Family Plants.</title>
        <authorList>
            <person name="Yamashiro T."/>
            <person name="Shiraishi A."/>
            <person name="Nakayama K."/>
            <person name="Satake H."/>
        </authorList>
    </citation>
    <scope>NUCLEOTIDE SEQUENCE</scope>
</reference>
<keyword evidence="1" id="KW-0695">RNA-directed DNA polymerase</keyword>
<evidence type="ECO:0000313" key="1">
    <source>
        <dbReference type="EMBL" id="GJT16881.1"/>
    </source>
</evidence>
<dbReference type="InterPro" id="IPR021109">
    <property type="entry name" value="Peptidase_aspartic_dom_sf"/>
</dbReference>
<organism evidence="1 2">
    <name type="scientific">Tanacetum coccineum</name>
    <dbReference type="NCBI Taxonomy" id="301880"/>
    <lineage>
        <taxon>Eukaryota</taxon>
        <taxon>Viridiplantae</taxon>
        <taxon>Streptophyta</taxon>
        <taxon>Embryophyta</taxon>
        <taxon>Tracheophyta</taxon>
        <taxon>Spermatophyta</taxon>
        <taxon>Magnoliopsida</taxon>
        <taxon>eudicotyledons</taxon>
        <taxon>Gunneridae</taxon>
        <taxon>Pentapetalae</taxon>
        <taxon>asterids</taxon>
        <taxon>campanulids</taxon>
        <taxon>Asterales</taxon>
        <taxon>Asteraceae</taxon>
        <taxon>Asteroideae</taxon>
        <taxon>Anthemideae</taxon>
        <taxon>Anthemidinae</taxon>
        <taxon>Tanacetum</taxon>
    </lineage>
</organism>
<dbReference type="Gene3D" id="2.40.70.10">
    <property type="entry name" value="Acid Proteases"/>
    <property type="match status" value="1"/>
</dbReference>
<dbReference type="InterPro" id="IPR032567">
    <property type="entry name" value="RTL1-rel"/>
</dbReference>
<dbReference type="Proteomes" id="UP001151760">
    <property type="component" value="Unassembled WGS sequence"/>
</dbReference>
<keyword evidence="1" id="KW-0808">Transferase</keyword>
<dbReference type="GO" id="GO:0003964">
    <property type="term" value="F:RNA-directed DNA polymerase activity"/>
    <property type="evidence" value="ECO:0007669"/>
    <property type="project" value="UniProtKB-KW"/>
</dbReference>
<evidence type="ECO:0000313" key="2">
    <source>
        <dbReference type="Proteomes" id="UP001151760"/>
    </source>
</evidence>
<accession>A0ABQ5BPT6</accession>
<keyword evidence="1" id="KW-0548">Nucleotidyltransferase</keyword>
<dbReference type="Pfam" id="PF08284">
    <property type="entry name" value="RVP_2"/>
    <property type="match status" value="1"/>
</dbReference>
<protein>
    <submittedName>
        <fullName evidence="1">Reverse transcriptase domain-containing protein</fullName>
    </submittedName>
</protein>
<gene>
    <name evidence="1" type="ORF">Tco_0875587</name>
</gene>